<comment type="caution">
    <text evidence="1">The sequence shown here is derived from an EMBL/GenBank/DDBJ whole genome shotgun (WGS) entry which is preliminary data.</text>
</comment>
<dbReference type="EMBL" id="VSSQ01000049">
    <property type="protein sequence ID" value="MPL69796.1"/>
    <property type="molecule type" value="Genomic_DNA"/>
</dbReference>
<protein>
    <recommendedName>
        <fullName evidence="2">ATPase domain-containing protein</fullName>
    </recommendedName>
</protein>
<dbReference type="AlphaFoldDB" id="A0A644TS23"/>
<dbReference type="Gene3D" id="3.40.50.300">
    <property type="entry name" value="P-loop containing nucleotide triphosphate hydrolases"/>
    <property type="match status" value="1"/>
</dbReference>
<evidence type="ECO:0008006" key="2">
    <source>
        <dbReference type="Google" id="ProtNLM"/>
    </source>
</evidence>
<accession>A0A644TS23</accession>
<dbReference type="InterPro" id="IPR027417">
    <property type="entry name" value="P-loop_NTPase"/>
</dbReference>
<reference evidence="1" key="1">
    <citation type="submission" date="2019-08" db="EMBL/GenBank/DDBJ databases">
        <authorList>
            <person name="Kucharzyk K."/>
            <person name="Murdoch R.W."/>
            <person name="Higgins S."/>
            <person name="Loffler F."/>
        </authorList>
    </citation>
    <scope>NUCLEOTIDE SEQUENCE</scope>
</reference>
<name>A0A644TS23_9ZZZZ</name>
<dbReference type="SUPFAM" id="SSF52540">
    <property type="entry name" value="P-loop containing nucleoside triphosphate hydrolases"/>
    <property type="match status" value="1"/>
</dbReference>
<organism evidence="1">
    <name type="scientific">bioreactor metagenome</name>
    <dbReference type="NCBI Taxonomy" id="1076179"/>
    <lineage>
        <taxon>unclassified sequences</taxon>
        <taxon>metagenomes</taxon>
        <taxon>ecological metagenomes</taxon>
    </lineage>
</organism>
<proteinExistence type="predicted"/>
<evidence type="ECO:0000313" key="1">
    <source>
        <dbReference type="EMBL" id="MPL69796.1"/>
    </source>
</evidence>
<gene>
    <name evidence="1" type="ORF">SDC9_15545</name>
</gene>
<sequence length="81" mass="9238">MDIPFIYGKLAVGENFSDRVNEKIRLVQNFLSGTNTILISPRRWGKSSLVLKAASEVKDTSPNILVVFLDLFNIRSEEDFY</sequence>